<keyword evidence="3" id="KW-1185">Reference proteome</keyword>
<sequence>MVSASFCFAQFIPQRGRPLPLPGSPQNNPTDPRNQVPAQNDGGDGKGDENIDSLRAKLDKKQDSVVYNSTYIKYTKEEYLRDSTRLFPIDTTTKNFHRYRIIDEPEHPTMNLGLNGLSYRDMLFEPAKTIGFDLGNHYYDRYLLKPEDIKYYRARSPYSDLYYETPAFGRLSEQMFSATHSQNIKPNWNIGASFAKKGSRSYYGAPARLADRIVVNHLNAALWTWYESPNKRYNLLANGTFNNLKGYENGSIFNDSIFTKPTNVKPEFEAARLNTAKHNWRDNSLYIKQFYNIGKQKSIDSNAVVLPTQRISYTLRLQTQKYYFVNDGFDQTGLLKHYYIYQDSSKTGDTTKLNHISNEINYSFYLRGKSVSFLRNELKVEVGIKQDFYKYQQYTFKTNFQNITLNGNANYGFNDKANLNVKLSQIIQGRNFGDFLYEAQSEIKLGNKVGNVVLEAYSQNQSPALIYEKEISNHYQWNINFSKTTTQHLGFSYIVPKYNFKAKAEYYLVNNHLYFAEGLDGDAYPAQFGGNISLLKLTLKKDFKFGKFTFENFLVYQQTDHEDILRTPSFYTFQSFYYSKAFFKVLKTDMGIDVRYFSKYTANKYAPAIGQFYNGENVQFDTYPIADIWIRTNWKRANLFLRYDYVDRGLFSKGYYTVNRYPMPYSLAKFGVSWRFYD</sequence>
<accession>A0ABS1BHM1</accession>
<evidence type="ECO:0000256" key="1">
    <source>
        <dbReference type="SAM" id="MobiDB-lite"/>
    </source>
</evidence>
<organism evidence="2 3">
    <name type="scientific">Pedobacter segetis</name>
    <dbReference type="NCBI Taxonomy" id="2793069"/>
    <lineage>
        <taxon>Bacteria</taxon>
        <taxon>Pseudomonadati</taxon>
        <taxon>Bacteroidota</taxon>
        <taxon>Sphingobacteriia</taxon>
        <taxon>Sphingobacteriales</taxon>
        <taxon>Sphingobacteriaceae</taxon>
        <taxon>Pedobacter</taxon>
    </lineage>
</organism>
<proteinExistence type="predicted"/>
<protein>
    <submittedName>
        <fullName evidence="2">Porin</fullName>
    </submittedName>
</protein>
<dbReference type="EMBL" id="JAEHFY010000006">
    <property type="protein sequence ID" value="MBK0382343.1"/>
    <property type="molecule type" value="Genomic_DNA"/>
</dbReference>
<evidence type="ECO:0000313" key="2">
    <source>
        <dbReference type="EMBL" id="MBK0382343.1"/>
    </source>
</evidence>
<dbReference type="Proteomes" id="UP000660024">
    <property type="component" value="Unassembled WGS sequence"/>
</dbReference>
<feature type="compositionally biased region" description="Polar residues" evidence="1">
    <location>
        <begin position="24"/>
        <end position="38"/>
    </location>
</feature>
<evidence type="ECO:0000313" key="3">
    <source>
        <dbReference type="Proteomes" id="UP000660024"/>
    </source>
</evidence>
<dbReference type="InterPro" id="IPR025631">
    <property type="entry name" value="Porin_10"/>
</dbReference>
<comment type="caution">
    <text evidence="2">The sequence shown here is derived from an EMBL/GenBank/DDBJ whole genome shotgun (WGS) entry which is preliminary data.</text>
</comment>
<feature type="region of interest" description="Disordered" evidence="1">
    <location>
        <begin position="16"/>
        <end position="51"/>
    </location>
</feature>
<gene>
    <name evidence="2" type="ORF">I5M32_05155</name>
</gene>
<name>A0ABS1BHM1_9SPHI</name>
<dbReference type="Pfam" id="PF14121">
    <property type="entry name" value="Porin_10"/>
    <property type="match status" value="1"/>
</dbReference>
<reference evidence="2 3" key="1">
    <citation type="submission" date="2020-12" db="EMBL/GenBank/DDBJ databases">
        <title>Bacterial novel species Pedobacter sp. SD-b isolated from soil.</title>
        <authorList>
            <person name="Jung H.-Y."/>
        </authorList>
    </citation>
    <scope>NUCLEOTIDE SEQUENCE [LARGE SCALE GENOMIC DNA]</scope>
    <source>
        <strain evidence="2 3">SD-b</strain>
    </source>
</reference>